<dbReference type="SUPFAM" id="SSF52151">
    <property type="entry name" value="FabD/lysophospholipase-like"/>
    <property type="match status" value="1"/>
</dbReference>
<evidence type="ECO:0000256" key="9">
    <source>
        <dbReference type="RuleBase" id="RU362103"/>
    </source>
</evidence>
<dbReference type="RefSeq" id="XP_020047941.1">
    <property type="nucleotide sequence ID" value="XM_020194522.1"/>
</dbReference>
<evidence type="ECO:0000256" key="6">
    <source>
        <dbReference type="ARBA" id="ARBA00023098"/>
    </source>
</evidence>
<dbReference type="AlphaFoldDB" id="A0A1D2VJ23"/>
<comment type="catalytic activity">
    <reaction evidence="9">
        <text>a 1-acyl-sn-glycero-3-phosphocholine + H2O = sn-glycerol 3-phosphocholine + a fatty acid + H(+)</text>
        <dbReference type="Rhea" id="RHEA:15177"/>
        <dbReference type="ChEBI" id="CHEBI:15377"/>
        <dbReference type="ChEBI" id="CHEBI:15378"/>
        <dbReference type="ChEBI" id="CHEBI:16870"/>
        <dbReference type="ChEBI" id="CHEBI:28868"/>
        <dbReference type="ChEBI" id="CHEBI:58168"/>
        <dbReference type="EC" id="3.1.1.5"/>
    </reaction>
</comment>
<dbReference type="PANTHER" id="PTHR10728">
    <property type="entry name" value="CYTOSOLIC PHOSPHOLIPASE A2"/>
    <property type="match status" value="1"/>
</dbReference>
<dbReference type="GO" id="GO:0004623">
    <property type="term" value="F:phospholipase A2 activity"/>
    <property type="evidence" value="ECO:0007669"/>
    <property type="project" value="TreeGrafter"/>
</dbReference>
<dbReference type="GO" id="GO:0046475">
    <property type="term" value="P:glycerophospholipid catabolic process"/>
    <property type="evidence" value="ECO:0007669"/>
    <property type="project" value="TreeGrafter"/>
</dbReference>
<accession>A0A1D2VJ23</accession>
<dbReference type="GO" id="GO:0005886">
    <property type="term" value="C:plasma membrane"/>
    <property type="evidence" value="ECO:0007669"/>
    <property type="project" value="TreeGrafter"/>
</dbReference>
<keyword evidence="5 8" id="KW-0442">Lipid degradation</keyword>
<evidence type="ECO:0000313" key="13">
    <source>
        <dbReference type="Proteomes" id="UP000095038"/>
    </source>
</evidence>
<evidence type="ECO:0000256" key="7">
    <source>
        <dbReference type="ARBA" id="ARBA00023180"/>
    </source>
</evidence>
<dbReference type="GO" id="GO:0005576">
    <property type="term" value="C:extracellular region"/>
    <property type="evidence" value="ECO:0007669"/>
    <property type="project" value="TreeGrafter"/>
</dbReference>
<keyword evidence="3 9" id="KW-0732">Signal</keyword>
<dbReference type="PROSITE" id="PS51210">
    <property type="entry name" value="PLA2C"/>
    <property type="match status" value="1"/>
</dbReference>
<evidence type="ECO:0000256" key="2">
    <source>
        <dbReference type="ARBA" id="ARBA00013274"/>
    </source>
</evidence>
<dbReference type="Pfam" id="PF01735">
    <property type="entry name" value="PLA2_B"/>
    <property type="match status" value="1"/>
</dbReference>
<dbReference type="SMART" id="SM00022">
    <property type="entry name" value="PLAc"/>
    <property type="match status" value="1"/>
</dbReference>
<keyword evidence="10" id="KW-1133">Transmembrane helix</keyword>
<evidence type="ECO:0000256" key="8">
    <source>
        <dbReference type="PROSITE-ProRule" id="PRU00555"/>
    </source>
</evidence>
<evidence type="ECO:0000256" key="5">
    <source>
        <dbReference type="ARBA" id="ARBA00022963"/>
    </source>
</evidence>
<dbReference type="InterPro" id="IPR002642">
    <property type="entry name" value="LysoPLipase_cat_dom"/>
</dbReference>
<dbReference type="FunFam" id="3.40.1090.10:FF:000010">
    <property type="entry name" value="Lysophospholipase"/>
    <property type="match status" value="1"/>
</dbReference>
<evidence type="ECO:0000256" key="1">
    <source>
        <dbReference type="ARBA" id="ARBA00008780"/>
    </source>
</evidence>
<organism evidence="12 13">
    <name type="scientific">Ascoidea rubescens DSM 1968</name>
    <dbReference type="NCBI Taxonomy" id="1344418"/>
    <lineage>
        <taxon>Eukaryota</taxon>
        <taxon>Fungi</taxon>
        <taxon>Dikarya</taxon>
        <taxon>Ascomycota</taxon>
        <taxon>Saccharomycotina</taxon>
        <taxon>Saccharomycetes</taxon>
        <taxon>Ascoideaceae</taxon>
        <taxon>Ascoidea</taxon>
    </lineage>
</organism>
<dbReference type="EMBL" id="KV454479">
    <property type="protein sequence ID" value="ODV61634.1"/>
    <property type="molecule type" value="Genomic_DNA"/>
</dbReference>
<dbReference type="InterPro" id="IPR016035">
    <property type="entry name" value="Acyl_Trfase/lysoPLipase"/>
</dbReference>
<proteinExistence type="inferred from homology"/>
<dbReference type="PANTHER" id="PTHR10728:SF33">
    <property type="entry name" value="LYSOPHOSPHOLIPASE 1-RELATED"/>
    <property type="match status" value="1"/>
</dbReference>
<sequence length="634" mass="70080">MYSTLLGSLLLGLSLVSAWSPTNSYAPGEIDCPSSNYTFVREATAISDEEASWLESRNNITFTNLKNFFTYSTNLSNQSDFSIDDFFTNLNQSTIKVGIAFSGGGYRAMLAGAGEISALDNRTVNAFQNGLGGLLQTATYLSGLSGGNWLTGTLVLNNWTSIQDLINQDEVWDLENSIINPGGLNILQTLSTFNEISNDISDKRDAGFEVSLTDAWGRALSRQFFTNYSNYGDALTFSTLRDVDAFKNAEMPFPFSAAVGRTPGSNIINENSTCFEFNPFEVGSWDPSLRSFYDLKYLGTNVTNGKLSNNSEFCIAGFDNAGFIMGTSSSLFNQFILQLNTTGLTGALYDVIESVLDSLSEADNDIAVYDPNPFYQSTYGSSQSLANSSNLYLADGGEDLQNIPFQPLIQPERDVDVIFAYDNSADTNESWPNGTSMVYTYERQFSSQGNGTAFPHVPDFTSFRSLNLTTKPAFFGCNSSNLTSLSNIPPLVVYTANRPFSYWSNTSTFQMSYDQDEKLGMIKNGFEVASRLNLTLDSNWPTCVACAIMRRAQERNNQTQPDICRQCFEEYCWDGSTTNTEPGINFTLTGTTNTDDGMDESEINSAAGLFINYNRSFILIQFVFLFFVYFGLFN</sequence>
<evidence type="ECO:0000256" key="3">
    <source>
        <dbReference type="ARBA" id="ARBA00022729"/>
    </source>
</evidence>
<keyword evidence="10" id="KW-0472">Membrane</keyword>
<dbReference type="OrthoDB" id="4084751at2759"/>
<keyword evidence="10" id="KW-0812">Transmembrane</keyword>
<dbReference type="STRING" id="1344418.A0A1D2VJ23"/>
<evidence type="ECO:0000313" key="12">
    <source>
        <dbReference type="EMBL" id="ODV61634.1"/>
    </source>
</evidence>
<protein>
    <recommendedName>
        <fullName evidence="2 9">Lysophospholipase</fullName>
        <ecNumber evidence="2 9">3.1.1.5</ecNumber>
    </recommendedName>
</protein>
<keyword evidence="4 8" id="KW-0378">Hydrolase</keyword>
<feature type="signal peptide" evidence="9">
    <location>
        <begin position="1"/>
        <end position="18"/>
    </location>
</feature>
<dbReference type="Gene3D" id="3.40.1090.10">
    <property type="entry name" value="Cytosolic phospholipase A2 catalytic domain"/>
    <property type="match status" value="1"/>
</dbReference>
<feature type="chain" id="PRO_5008811452" description="Lysophospholipase" evidence="9">
    <location>
        <begin position="19"/>
        <end position="634"/>
    </location>
</feature>
<evidence type="ECO:0000259" key="11">
    <source>
        <dbReference type="PROSITE" id="PS51210"/>
    </source>
</evidence>
<feature type="domain" description="PLA2c" evidence="11">
    <location>
        <begin position="31"/>
        <end position="578"/>
    </location>
</feature>
<gene>
    <name evidence="12" type="ORF">ASCRUDRAFT_80676</name>
</gene>
<dbReference type="EC" id="3.1.1.5" evidence="2 9"/>
<reference evidence="13" key="1">
    <citation type="submission" date="2016-05" db="EMBL/GenBank/DDBJ databases">
        <title>Comparative genomics of biotechnologically important yeasts.</title>
        <authorList>
            <consortium name="DOE Joint Genome Institute"/>
            <person name="Riley R."/>
            <person name="Haridas S."/>
            <person name="Wolfe K.H."/>
            <person name="Lopes M.R."/>
            <person name="Hittinger C.T."/>
            <person name="Goker M."/>
            <person name="Salamov A."/>
            <person name="Wisecaver J."/>
            <person name="Long T.M."/>
            <person name="Aerts A.L."/>
            <person name="Barry K."/>
            <person name="Choi C."/>
            <person name="Clum A."/>
            <person name="Coughlan A.Y."/>
            <person name="Deshpande S."/>
            <person name="Douglass A.P."/>
            <person name="Hanson S.J."/>
            <person name="Klenk H.-P."/>
            <person name="Labutti K."/>
            <person name="Lapidus A."/>
            <person name="Lindquist E."/>
            <person name="Lipzen A."/>
            <person name="Meier-Kolthoff J.P."/>
            <person name="Ohm R.A."/>
            <person name="Otillar R.P."/>
            <person name="Pangilinan J."/>
            <person name="Peng Y."/>
            <person name="Rokas A."/>
            <person name="Rosa C.A."/>
            <person name="Scheuner C."/>
            <person name="Sibirny A.A."/>
            <person name="Slot J.C."/>
            <person name="Stielow J.B."/>
            <person name="Sun H."/>
            <person name="Kurtzman C.P."/>
            <person name="Blackwell M."/>
            <person name="Grigoriev I.V."/>
            <person name="Jeffries T.W."/>
        </authorList>
    </citation>
    <scope>NUCLEOTIDE SEQUENCE [LARGE SCALE GENOMIC DNA]</scope>
    <source>
        <strain evidence="13">DSM 1968</strain>
    </source>
</reference>
<dbReference type="InParanoid" id="A0A1D2VJ23"/>
<keyword evidence="6 8" id="KW-0443">Lipid metabolism</keyword>
<comment type="similarity">
    <text evidence="1 9">Belongs to the lysophospholipase family.</text>
</comment>
<keyword evidence="7" id="KW-0325">Glycoprotein</keyword>
<dbReference type="GO" id="GO:0004622">
    <property type="term" value="F:phosphatidylcholine lysophospholipase activity"/>
    <property type="evidence" value="ECO:0007669"/>
    <property type="project" value="UniProtKB-EC"/>
</dbReference>
<name>A0A1D2VJ23_9ASCO</name>
<dbReference type="FunCoup" id="A0A1D2VJ23">
    <property type="interactions" value="74"/>
</dbReference>
<dbReference type="Proteomes" id="UP000095038">
    <property type="component" value="Unassembled WGS sequence"/>
</dbReference>
<evidence type="ECO:0000256" key="4">
    <source>
        <dbReference type="ARBA" id="ARBA00022801"/>
    </source>
</evidence>
<dbReference type="GeneID" id="30968158"/>
<keyword evidence="13" id="KW-1185">Reference proteome</keyword>
<dbReference type="GO" id="GO:0005783">
    <property type="term" value="C:endoplasmic reticulum"/>
    <property type="evidence" value="ECO:0007669"/>
    <property type="project" value="TreeGrafter"/>
</dbReference>
<evidence type="ECO:0000256" key="10">
    <source>
        <dbReference type="SAM" id="Phobius"/>
    </source>
</evidence>
<dbReference type="GO" id="GO:0005829">
    <property type="term" value="C:cytosol"/>
    <property type="evidence" value="ECO:0007669"/>
    <property type="project" value="TreeGrafter"/>
</dbReference>
<feature type="transmembrane region" description="Helical" evidence="10">
    <location>
        <begin position="613"/>
        <end position="633"/>
    </location>
</feature>